<evidence type="ECO:0000313" key="3">
    <source>
        <dbReference type="EMBL" id="AUP81418.1"/>
    </source>
</evidence>
<reference evidence="3 4" key="1">
    <citation type="submission" date="2018-01" db="EMBL/GenBank/DDBJ databases">
        <title>Complete genome sequence of Flavivirga eckloniae ECD14 isolated from seaweed Ecklonia cava.</title>
        <authorList>
            <person name="Lee J.H."/>
            <person name="Baik K.S."/>
            <person name="Seong C.N."/>
        </authorList>
    </citation>
    <scope>NUCLEOTIDE SEQUENCE [LARGE SCALE GENOMIC DNA]</scope>
    <source>
        <strain evidence="3 4">ECD14</strain>
    </source>
</reference>
<accession>A0A2K9PX52</accession>
<gene>
    <name evidence="3" type="ORF">C1H87_22945</name>
</gene>
<evidence type="ECO:0000313" key="4">
    <source>
        <dbReference type="Proteomes" id="UP000235826"/>
    </source>
</evidence>
<evidence type="ECO:0000256" key="1">
    <source>
        <dbReference type="SAM" id="Coils"/>
    </source>
</evidence>
<dbReference type="Proteomes" id="UP000235826">
    <property type="component" value="Chromosome"/>
</dbReference>
<keyword evidence="4" id="KW-1185">Reference proteome</keyword>
<name>A0A2K9PX52_9FLAO</name>
<feature type="region of interest" description="Disordered" evidence="2">
    <location>
        <begin position="1"/>
        <end position="22"/>
    </location>
</feature>
<dbReference type="EMBL" id="CP025791">
    <property type="protein sequence ID" value="AUP81418.1"/>
    <property type="molecule type" value="Genomic_DNA"/>
</dbReference>
<feature type="coiled-coil region" evidence="1">
    <location>
        <begin position="55"/>
        <end position="89"/>
    </location>
</feature>
<organism evidence="3 4">
    <name type="scientific">Flavivirga eckloniae</name>
    <dbReference type="NCBI Taxonomy" id="1803846"/>
    <lineage>
        <taxon>Bacteria</taxon>
        <taxon>Pseudomonadati</taxon>
        <taxon>Bacteroidota</taxon>
        <taxon>Flavobacteriia</taxon>
        <taxon>Flavobacteriales</taxon>
        <taxon>Flavobacteriaceae</taxon>
        <taxon>Flavivirga</taxon>
    </lineage>
</organism>
<proteinExistence type="predicted"/>
<dbReference type="RefSeq" id="WP_102758060.1">
    <property type="nucleotide sequence ID" value="NZ_CP025791.1"/>
</dbReference>
<sequence>MLGEKEQSEYTGKFDASPENGDKPNESSFWIIFNSVLKNKIPSLFNGFVKFGKNIYTANNDVIKAEAEIKKAEAKKKLAEAAKIANEAKGINIENIMKVNDSLIDIHTNEKLPDDIKKLLTIASLSNNPAILNQVQKLKDMGSVLKAVNFASINLEIKDDEAIEAYEKMVEAVEKDYIDQINATKNSINILIKELKKLPPIKNEKEVKEINSTIGEYKQHIKKIEINLQKFRGKNFRS</sequence>
<dbReference type="KEGG" id="fek:C1H87_22945"/>
<protein>
    <submittedName>
        <fullName evidence="3">Uncharacterized protein</fullName>
    </submittedName>
</protein>
<dbReference type="AlphaFoldDB" id="A0A2K9PX52"/>
<evidence type="ECO:0000256" key="2">
    <source>
        <dbReference type="SAM" id="MobiDB-lite"/>
    </source>
</evidence>
<keyword evidence="1" id="KW-0175">Coiled coil</keyword>